<keyword evidence="2" id="KW-1185">Reference proteome</keyword>
<dbReference type="Proteomes" id="UP000008311">
    <property type="component" value="Unassembled WGS sequence"/>
</dbReference>
<accession>B9RIK5</accession>
<proteinExistence type="predicted"/>
<dbReference type="AlphaFoldDB" id="B9RIK5"/>
<evidence type="ECO:0000313" key="2">
    <source>
        <dbReference type="Proteomes" id="UP000008311"/>
    </source>
</evidence>
<dbReference type="EMBL" id="EQ973781">
    <property type="protein sequence ID" value="EEF48977.1"/>
    <property type="molecule type" value="Genomic_DNA"/>
</dbReference>
<reference evidence="2" key="1">
    <citation type="journal article" date="2010" name="Nat. Biotechnol.">
        <title>Draft genome sequence of the oilseed species Ricinus communis.</title>
        <authorList>
            <person name="Chan A.P."/>
            <person name="Crabtree J."/>
            <person name="Zhao Q."/>
            <person name="Lorenzi H."/>
            <person name="Orvis J."/>
            <person name="Puiu D."/>
            <person name="Melake-Berhan A."/>
            <person name="Jones K.M."/>
            <person name="Redman J."/>
            <person name="Chen G."/>
            <person name="Cahoon E.B."/>
            <person name="Gedil M."/>
            <person name="Stanke M."/>
            <person name="Haas B.J."/>
            <person name="Wortman J.R."/>
            <person name="Fraser-Liggett C.M."/>
            <person name="Ravel J."/>
            <person name="Rabinowicz P.D."/>
        </authorList>
    </citation>
    <scope>NUCLEOTIDE SEQUENCE [LARGE SCALE GENOMIC DNA]</scope>
    <source>
        <strain evidence="2">cv. Hale</strain>
    </source>
</reference>
<dbReference type="InParanoid" id="B9RIK5"/>
<organism evidence="1 2">
    <name type="scientific">Ricinus communis</name>
    <name type="common">Castor bean</name>
    <dbReference type="NCBI Taxonomy" id="3988"/>
    <lineage>
        <taxon>Eukaryota</taxon>
        <taxon>Viridiplantae</taxon>
        <taxon>Streptophyta</taxon>
        <taxon>Embryophyta</taxon>
        <taxon>Tracheophyta</taxon>
        <taxon>Spermatophyta</taxon>
        <taxon>Magnoliopsida</taxon>
        <taxon>eudicotyledons</taxon>
        <taxon>Gunneridae</taxon>
        <taxon>Pentapetalae</taxon>
        <taxon>rosids</taxon>
        <taxon>fabids</taxon>
        <taxon>Malpighiales</taxon>
        <taxon>Euphorbiaceae</taxon>
        <taxon>Acalyphoideae</taxon>
        <taxon>Acalypheae</taxon>
        <taxon>Ricinus</taxon>
    </lineage>
</organism>
<sequence length="101" mass="11378">MFNLQNFQRDVVVVVVQMICNTCIRSVIAQGAIFSGTRSRFGNIRRRLHAGLHLNYSFNHKSLMNISMMIDSSSTAKRGLIVDVLQEKDDDGGYVSGGWKR</sequence>
<gene>
    <name evidence="1" type="ORF">RCOM_1579810</name>
</gene>
<evidence type="ECO:0000313" key="1">
    <source>
        <dbReference type="EMBL" id="EEF48977.1"/>
    </source>
</evidence>
<dbReference type="STRING" id="3988.B9RIK5"/>
<name>B9RIK5_RICCO</name>
<protein>
    <submittedName>
        <fullName evidence="1">Uncharacterized protein</fullName>
    </submittedName>
</protein>